<name>A0A226WQD7_CABSO</name>
<protein>
    <submittedName>
        <fullName evidence="2">Uncharacterized protein</fullName>
    </submittedName>
</protein>
<accession>A0A226WQD7</accession>
<organism evidence="2 3">
    <name type="scientific">Caballeronia sordidicola</name>
    <name type="common">Burkholderia sordidicola</name>
    <dbReference type="NCBI Taxonomy" id="196367"/>
    <lineage>
        <taxon>Bacteria</taxon>
        <taxon>Pseudomonadati</taxon>
        <taxon>Pseudomonadota</taxon>
        <taxon>Betaproteobacteria</taxon>
        <taxon>Burkholderiales</taxon>
        <taxon>Burkholderiaceae</taxon>
        <taxon>Caballeronia</taxon>
    </lineage>
</organism>
<feature type="compositionally biased region" description="Basic and acidic residues" evidence="1">
    <location>
        <begin position="11"/>
        <end position="20"/>
    </location>
</feature>
<proteinExistence type="predicted"/>
<gene>
    <name evidence="2" type="ORF">BSU04_37050</name>
</gene>
<reference evidence="3" key="1">
    <citation type="submission" date="2017-01" db="EMBL/GenBank/DDBJ databases">
        <title>Genome Analysis of Deinococcus marmoris KOPRI26562.</title>
        <authorList>
            <person name="Kim J.H."/>
            <person name="Oh H.-M."/>
        </authorList>
    </citation>
    <scope>NUCLEOTIDE SEQUENCE [LARGE SCALE GENOMIC DNA]</scope>
    <source>
        <strain evidence="3">PAMC 26633</strain>
    </source>
</reference>
<comment type="caution">
    <text evidence="2">The sequence shown here is derived from an EMBL/GenBank/DDBJ whole genome shotgun (WGS) entry which is preliminary data.</text>
</comment>
<sequence>MSTLIGTPLRARAETDESPTRHSNRPNRLMPYLSTSWRAA</sequence>
<dbReference type="EMBL" id="MTHB01000251">
    <property type="protein sequence ID" value="OXC73406.1"/>
    <property type="molecule type" value="Genomic_DNA"/>
</dbReference>
<evidence type="ECO:0000256" key="1">
    <source>
        <dbReference type="SAM" id="MobiDB-lite"/>
    </source>
</evidence>
<evidence type="ECO:0000313" key="2">
    <source>
        <dbReference type="EMBL" id="OXC73406.1"/>
    </source>
</evidence>
<dbReference type="AlphaFoldDB" id="A0A226WQD7"/>
<feature type="region of interest" description="Disordered" evidence="1">
    <location>
        <begin position="1"/>
        <end position="40"/>
    </location>
</feature>
<evidence type="ECO:0000313" key="3">
    <source>
        <dbReference type="Proteomes" id="UP000214720"/>
    </source>
</evidence>
<dbReference type="Proteomes" id="UP000214720">
    <property type="component" value="Unassembled WGS sequence"/>
</dbReference>